<organism evidence="1 2">
    <name type="scientific">Trapa natans</name>
    <name type="common">Water chestnut</name>
    <dbReference type="NCBI Taxonomy" id="22666"/>
    <lineage>
        <taxon>Eukaryota</taxon>
        <taxon>Viridiplantae</taxon>
        <taxon>Streptophyta</taxon>
        <taxon>Embryophyta</taxon>
        <taxon>Tracheophyta</taxon>
        <taxon>Spermatophyta</taxon>
        <taxon>Magnoliopsida</taxon>
        <taxon>eudicotyledons</taxon>
        <taxon>Gunneridae</taxon>
        <taxon>Pentapetalae</taxon>
        <taxon>rosids</taxon>
        <taxon>malvids</taxon>
        <taxon>Myrtales</taxon>
        <taxon>Lythraceae</taxon>
        <taxon>Trapa</taxon>
    </lineage>
</organism>
<dbReference type="Pfam" id="PF12023">
    <property type="entry name" value="DUF3511"/>
    <property type="match status" value="1"/>
</dbReference>
<accession>A0AAN7MAZ1</accession>
<evidence type="ECO:0000313" key="2">
    <source>
        <dbReference type="Proteomes" id="UP001346149"/>
    </source>
</evidence>
<dbReference type="PANTHER" id="PTHR33193:SF7">
    <property type="entry name" value="OS06G0686600 PROTEIN"/>
    <property type="match status" value="1"/>
</dbReference>
<dbReference type="InterPro" id="IPR021899">
    <property type="entry name" value="DUF3511"/>
</dbReference>
<comment type="caution">
    <text evidence="1">The sequence shown here is derived from an EMBL/GenBank/DDBJ whole genome shotgun (WGS) entry which is preliminary data.</text>
</comment>
<dbReference type="Proteomes" id="UP001346149">
    <property type="component" value="Unassembled WGS sequence"/>
</dbReference>
<dbReference type="EMBL" id="JAXQNO010000002">
    <property type="protein sequence ID" value="KAK4802254.1"/>
    <property type="molecule type" value="Genomic_DNA"/>
</dbReference>
<gene>
    <name evidence="1" type="ORF">SAY86_000457</name>
</gene>
<evidence type="ECO:0000313" key="1">
    <source>
        <dbReference type="EMBL" id="KAK4802254.1"/>
    </source>
</evidence>
<sequence>MSQNYKFNYGIGCDHMPVELSGPTPLPLTQDAMSQPQAPLHFAVPCIFFLECSIYMCSSIAMKTALWGNHHWLKKDKARVFHGMEKNNKPFSVYSYSPVSCSGNFEFQDQQSNSYSFNGPKGEGYLTDSELKRKRRIAAYNGFTKEGKIKSSVLGSFKWIKRKFAGDLPYNVKT</sequence>
<proteinExistence type="predicted"/>
<keyword evidence="2" id="KW-1185">Reference proteome</keyword>
<dbReference type="PANTHER" id="PTHR33193">
    <property type="entry name" value="DOMAIN PROTEIN, PUTATIVE (DUF3511)-RELATED"/>
    <property type="match status" value="1"/>
</dbReference>
<reference evidence="1 2" key="1">
    <citation type="journal article" date="2023" name="Hortic Res">
        <title>Pangenome of water caltrop reveals structural variations and asymmetric subgenome divergence after allopolyploidization.</title>
        <authorList>
            <person name="Zhang X."/>
            <person name="Chen Y."/>
            <person name="Wang L."/>
            <person name="Yuan Y."/>
            <person name="Fang M."/>
            <person name="Shi L."/>
            <person name="Lu R."/>
            <person name="Comes H.P."/>
            <person name="Ma Y."/>
            <person name="Chen Y."/>
            <person name="Huang G."/>
            <person name="Zhou Y."/>
            <person name="Zheng Z."/>
            <person name="Qiu Y."/>
        </authorList>
    </citation>
    <scope>NUCLEOTIDE SEQUENCE [LARGE SCALE GENOMIC DNA]</scope>
    <source>
        <strain evidence="1">F231</strain>
    </source>
</reference>
<protein>
    <submittedName>
        <fullName evidence="1">Uncharacterized protein</fullName>
    </submittedName>
</protein>
<name>A0AAN7MAZ1_TRANT</name>
<dbReference type="AlphaFoldDB" id="A0AAN7MAZ1"/>